<organism evidence="4 5">
    <name type="scientific">Raoultella planticola</name>
    <name type="common">Klebsiella planticola</name>
    <dbReference type="NCBI Taxonomy" id="575"/>
    <lineage>
        <taxon>Bacteria</taxon>
        <taxon>Pseudomonadati</taxon>
        <taxon>Pseudomonadota</taxon>
        <taxon>Gammaproteobacteria</taxon>
        <taxon>Enterobacterales</taxon>
        <taxon>Enterobacteriaceae</taxon>
        <taxon>Klebsiella/Raoultella group</taxon>
        <taxon>Raoultella</taxon>
    </lineage>
</organism>
<dbReference type="InterPro" id="IPR014036">
    <property type="entry name" value="DeoR-like_C"/>
</dbReference>
<evidence type="ECO:0000256" key="1">
    <source>
        <dbReference type="ARBA" id="ARBA00022491"/>
    </source>
</evidence>
<evidence type="ECO:0000259" key="3">
    <source>
        <dbReference type="Pfam" id="PF00455"/>
    </source>
</evidence>
<protein>
    <submittedName>
        <fullName evidence="4">Glycerol-3-phosphate regulon repressor</fullName>
    </submittedName>
</protein>
<dbReference type="AlphaFoldDB" id="A0A485CMC4"/>
<proteinExistence type="predicted"/>
<feature type="compositionally biased region" description="Basic and acidic residues" evidence="2">
    <location>
        <begin position="20"/>
        <end position="35"/>
    </location>
</feature>
<evidence type="ECO:0000313" key="4">
    <source>
        <dbReference type="EMBL" id="VFS85793.1"/>
    </source>
</evidence>
<feature type="region of interest" description="Disordered" evidence="2">
    <location>
        <begin position="1"/>
        <end position="36"/>
    </location>
</feature>
<accession>A0A485CMC4</accession>
<evidence type="ECO:0000256" key="2">
    <source>
        <dbReference type="SAM" id="MobiDB-lite"/>
    </source>
</evidence>
<gene>
    <name evidence="4" type="primary">glpR_2</name>
    <name evidence="4" type="ORF">NCTC12998_06136</name>
</gene>
<evidence type="ECO:0000313" key="5">
    <source>
        <dbReference type="Proteomes" id="UP000345637"/>
    </source>
</evidence>
<dbReference type="InterPro" id="IPR037171">
    <property type="entry name" value="NagB/RpiA_transferase-like"/>
</dbReference>
<name>A0A485CMC4_RAOPL</name>
<dbReference type="InterPro" id="IPR050313">
    <property type="entry name" value="Carb_Metab_HTH_regulators"/>
</dbReference>
<keyword evidence="1" id="KW-0678">Repressor</keyword>
<feature type="domain" description="DeoR-like transcriptional repressor C-terminal sensor" evidence="3">
    <location>
        <begin position="27"/>
        <end position="96"/>
    </location>
</feature>
<dbReference type="PANTHER" id="PTHR30363">
    <property type="entry name" value="HTH-TYPE TRANSCRIPTIONAL REGULATOR SRLR-RELATED"/>
    <property type="match status" value="1"/>
</dbReference>
<reference evidence="4 5" key="1">
    <citation type="submission" date="2019-03" db="EMBL/GenBank/DDBJ databases">
        <authorList>
            <consortium name="Pathogen Informatics"/>
        </authorList>
    </citation>
    <scope>NUCLEOTIDE SEQUENCE [LARGE SCALE GENOMIC DNA]</scope>
    <source>
        <strain evidence="4 5">NCTC12998</strain>
    </source>
</reference>
<dbReference type="Pfam" id="PF00455">
    <property type="entry name" value="DeoRC"/>
    <property type="match status" value="1"/>
</dbReference>
<sequence>MILRHHGGAALPSSSVNTSWHDRKATQTQEKERIARKVASQIPDGANAVYRYRHHAEAVAHALLEHNDLRIVTNNLNVATTLMVKEDFRIILAGASCAVGMAALSARRRWTLSPSSP</sequence>
<dbReference type="Proteomes" id="UP000345637">
    <property type="component" value="Unassembled WGS sequence"/>
</dbReference>
<dbReference type="EMBL" id="CAADJE010000028">
    <property type="protein sequence ID" value="VFS85793.1"/>
    <property type="molecule type" value="Genomic_DNA"/>
</dbReference>
<dbReference type="SUPFAM" id="SSF100950">
    <property type="entry name" value="NagB/RpiA/CoA transferase-like"/>
    <property type="match status" value="1"/>
</dbReference>
<dbReference type="PANTHER" id="PTHR30363:SF4">
    <property type="entry name" value="GLYCEROL-3-PHOSPHATE REGULON REPRESSOR"/>
    <property type="match status" value="1"/>
</dbReference>
<dbReference type="Gene3D" id="3.30.750.70">
    <property type="entry name" value="4-hydroxybutyrate coenzyme like domains"/>
    <property type="match status" value="1"/>
</dbReference>